<dbReference type="GO" id="GO:0003700">
    <property type="term" value="F:DNA-binding transcription factor activity"/>
    <property type="evidence" value="ECO:0007669"/>
    <property type="project" value="TreeGrafter"/>
</dbReference>
<dbReference type="Gene3D" id="3.40.50.2300">
    <property type="match status" value="2"/>
</dbReference>
<dbReference type="Proteomes" id="UP000324497">
    <property type="component" value="Chromosome"/>
</dbReference>
<dbReference type="SUPFAM" id="SSF53822">
    <property type="entry name" value="Periplasmic binding protein-like I"/>
    <property type="match status" value="1"/>
</dbReference>
<organism evidence="6 7">
    <name type="scientific">Liquorilactobacillus nagelii</name>
    <dbReference type="NCBI Taxonomy" id="82688"/>
    <lineage>
        <taxon>Bacteria</taxon>
        <taxon>Bacillati</taxon>
        <taxon>Bacillota</taxon>
        <taxon>Bacilli</taxon>
        <taxon>Lactobacillales</taxon>
        <taxon>Lactobacillaceae</taxon>
        <taxon>Liquorilactobacillus</taxon>
    </lineage>
</organism>
<keyword evidence="4" id="KW-0804">Transcription</keyword>
<dbReference type="EMBL" id="CP018180">
    <property type="protein sequence ID" value="AUJ32742.1"/>
    <property type="molecule type" value="Genomic_DNA"/>
</dbReference>
<keyword evidence="3" id="KW-0238">DNA-binding</keyword>
<keyword evidence="2" id="KW-0805">Transcription regulation</keyword>
<dbReference type="KEGG" id="lng:BSQ50_09470"/>
<proteinExistence type="predicted"/>
<dbReference type="InterPro" id="IPR010982">
    <property type="entry name" value="Lambda_DNA-bd_dom_sf"/>
</dbReference>
<dbReference type="InterPro" id="IPR046335">
    <property type="entry name" value="LacI/GalR-like_sensor"/>
</dbReference>
<reference evidence="6 7" key="1">
    <citation type="submission" date="2016-11" db="EMBL/GenBank/DDBJ databases">
        <title>Interaction between Lactobacillus species and yeast in water kefir.</title>
        <authorList>
            <person name="Behr J."/>
            <person name="Xu D."/>
            <person name="Vogel R.F."/>
        </authorList>
    </citation>
    <scope>NUCLEOTIDE SEQUENCE [LARGE SCALE GENOMIC DNA]</scope>
    <source>
        <strain evidence="6 7">TMW 1.1827</strain>
    </source>
</reference>
<dbReference type="Gene3D" id="1.10.260.40">
    <property type="entry name" value="lambda repressor-like DNA-binding domains"/>
    <property type="match status" value="1"/>
</dbReference>
<evidence type="ECO:0000259" key="5">
    <source>
        <dbReference type="PROSITE" id="PS50932"/>
    </source>
</evidence>
<evidence type="ECO:0000256" key="4">
    <source>
        <dbReference type="ARBA" id="ARBA00023163"/>
    </source>
</evidence>
<sequence>MEKESFNRTTIKTIAKAAGVSHTTVSRALNDSSLVKPQTKLKIKRLADEMGYIPDINAKGLVSNKAYVVGIYFSRLQSGTSSNFLAESIRQVKKSLADYTLAINGIDLMHGESDMLRNGKPDGALFISQSQDDDSYIQYMHDNGVPVVVINRKTEITGVTNVVPDEYHGVFQAIEYAIRLGHKKFGLIKGTPRFTSTYYREKGFRDAIAKHSDAAVIEKAVVDGNYSRESGFHAMNKILMSDELPSLVFCSNDETAAGAIKSCQKFGLRVPDDISLMGFDNADYARFMVPGLTTIYKPVEEITRIGVEQLKSLMESGPKVKVEQTLKEIVTTELIIRDSVADLR</sequence>
<keyword evidence="1" id="KW-0678">Repressor</keyword>
<dbReference type="Pfam" id="PF13377">
    <property type="entry name" value="Peripla_BP_3"/>
    <property type="match status" value="1"/>
</dbReference>
<dbReference type="InterPro" id="IPR028082">
    <property type="entry name" value="Peripla_BP_I"/>
</dbReference>
<dbReference type="SMART" id="SM00354">
    <property type="entry name" value="HTH_LACI"/>
    <property type="match status" value="1"/>
</dbReference>
<accession>A0A3Q8CMS9</accession>
<dbReference type="PANTHER" id="PTHR30146">
    <property type="entry name" value="LACI-RELATED TRANSCRIPTIONAL REPRESSOR"/>
    <property type="match status" value="1"/>
</dbReference>
<name>A0A3Q8CMS9_9LACO</name>
<dbReference type="CDD" id="cd06267">
    <property type="entry name" value="PBP1_LacI_sugar_binding-like"/>
    <property type="match status" value="1"/>
</dbReference>
<dbReference type="GO" id="GO:0000976">
    <property type="term" value="F:transcription cis-regulatory region binding"/>
    <property type="evidence" value="ECO:0007669"/>
    <property type="project" value="TreeGrafter"/>
</dbReference>
<feature type="domain" description="HTH lacI-type" evidence="5">
    <location>
        <begin position="9"/>
        <end position="63"/>
    </location>
</feature>
<protein>
    <recommendedName>
        <fullName evidence="5">HTH lacI-type domain-containing protein</fullName>
    </recommendedName>
</protein>
<dbReference type="PANTHER" id="PTHR30146:SF148">
    <property type="entry name" value="HTH-TYPE TRANSCRIPTIONAL REPRESSOR PURR-RELATED"/>
    <property type="match status" value="1"/>
</dbReference>
<evidence type="ECO:0000256" key="3">
    <source>
        <dbReference type="ARBA" id="ARBA00023125"/>
    </source>
</evidence>
<dbReference type="Pfam" id="PF00356">
    <property type="entry name" value="LacI"/>
    <property type="match status" value="1"/>
</dbReference>
<gene>
    <name evidence="6" type="ORF">BSQ50_09470</name>
</gene>
<dbReference type="AlphaFoldDB" id="A0A3Q8CMS9"/>
<dbReference type="PROSITE" id="PS50932">
    <property type="entry name" value="HTH_LACI_2"/>
    <property type="match status" value="1"/>
</dbReference>
<dbReference type="InterPro" id="IPR000843">
    <property type="entry name" value="HTH_LacI"/>
</dbReference>
<dbReference type="CDD" id="cd01392">
    <property type="entry name" value="HTH_LacI"/>
    <property type="match status" value="1"/>
</dbReference>
<evidence type="ECO:0000256" key="1">
    <source>
        <dbReference type="ARBA" id="ARBA00022491"/>
    </source>
</evidence>
<evidence type="ECO:0000256" key="2">
    <source>
        <dbReference type="ARBA" id="ARBA00023015"/>
    </source>
</evidence>
<keyword evidence="7" id="KW-1185">Reference proteome</keyword>
<dbReference type="SUPFAM" id="SSF47413">
    <property type="entry name" value="lambda repressor-like DNA-binding domains"/>
    <property type="match status" value="1"/>
</dbReference>
<evidence type="ECO:0000313" key="6">
    <source>
        <dbReference type="EMBL" id="AUJ32742.1"/>
    </source>
</evidence>
<evidence type="ECO:0000313" key="7">
    <source>
        <dbReference type="Proteomes" id="UP000324497"/>
    </source>
</evidence>
<dbReference type="RefSeq" id="WP_148127007.1">
    <property type="nucleotide sequence ID" value="NZ_CP018180.1"/>
</dbReference>